<comment type="caution">
    <text evidence="2">The sequence shown here is derived from an EMBL/GenBank/DDBJ whole genome shotgun (WGS) entry which is preliminary data.</text>
</comment>
<feature type="compositionally biased region" description="Low complexity" evidence="1">
    <location>
        <begin position="265"/>
        <end position="285"/>
    </location>
</feature>
<feature type="region of interest" description="Disordered" evidence="1">
    <location>
        <begin position="1"/>
        <end position="405"/>
    </location>
</feature>
<evidence type="ECO:0000313" key="2">
    <source>
        <dbReference type="EMBL" id="TNY19389.1"/>
    </source>
</evidence>
<feature type="compositionally biased region" description="Polar residues" evidence="1">
    <location>
        <begin position="219"/>
        <end position="229"/>
    </location>
</feature>
<protein>
    <submittedName>
        <fullName evidence="2">Proteophosphoglycan ppg4</fullName>
    </submittedName>
</protein>
<accession>A0A5C5FST4</accession>
<evidence type="ECO:0000256" key="1">
    <source>
        <dbReference type="SAM" id="MobiDB-lite"/>
    </source>
</evidence>
<sequence length="447" mass="46912">MSSSRSQSPAPSRSSLPPHTPRQSRRSSTQPTRARQQHHHLSAQHMQGILSPPHDSPPSLNHSARASPRHSPAPNKVADPAKRDDDARRRRRHKQNNAESPLKHSASLNSSSSSSPDEPAPAVAAADAASTTEASNATPTRSARRRRGKAPRQPSPPPHDGTLEHPAPVFPSTTPPQTDLGALAHHSRSVPPDPFLQAPRFDAAWDMPAVAAGGGADSPKQSLSWQQELLKSGAASGATTGRTPRGDSPVSRPRSRGVAARDSRPGGAPAVPSAAAAAGKAPRPALHSSYSETGTTGAGPSLNWQQELLLQMDPAAVGQQQIQQQQQQQSQLGAPAGITPARQRRNQLKDSITFGLGTLDLSEDDTDVFASPGSRRSGRTATQAASSSSSFKAATGLSTPTRPQQLAAPVVAPVEPRYAGPTFHNSPAPSSLPVPSFMLRRKVDVAV</sequence>
<reference evidence="2 3" key="1">
    <citation type="submission" date="2019-03" db="EMBL/GenBank/DDBJ databases">
        <title>Rhodosporidium diobovatum UCD-FST 08-225 genome sequencing, assembly, and annotation.</title>
        <authorList>
            <person name="Fakankun I.U."/>
            <person name="Fristensky B."/>
            <person name="Levin D.B."/>
        </authorList>
    </citation>
    <scope>NUCLEOTIDE SEQUENCE [LARGE SCALE GENOMIC DNA]</scope>
    <source>
        <strain evidence="2 3">UCD-FST 08-225</strain>
    </source>
</reference>
<dbReference type="EMBL" id="SOZI01000097">
    <property type="protein sequence ID" value="TNY19389.1"/>
    <property type="molecule type" value="Genomic_DNA"/>
</dbReference>
<dbReference type="OrthoDB" id="2142961at2759"/>
<evidence type="ECO:0000313" key="3">
    <source>
        <dbReference type="Proteomes" id="UP000311382"/>
    </source>
</evidence>
<feature type="compositionally biased region" description="Low complexity" evidence="1">
    <location>
        <begin position="1"/>
        <end position="17"/>
    </location>
</feature>
<organism evidence="2 3">
    <name type="scientific">Rhodotorula diobovata</name>
    <dbReference type="NCBI Taxonomy" id="5288"/>
    <lineage>
        <taxon>Eukaryota</taxon>
        <taxon>Fungi</taxon>
        <taxon>Dikarya</taxon>
        <taxon>Basidiomycota</taxon>
        <taxon>Pucciniomycotina</taxon>
        <taxon>Microbotryomycetes</taxon>
        <taxon>Sporidiobolales</taxon>
        <taxon>Sporidiobolaceae</taxon>
        <taxon>Rhodotorula</taxon>
    </lineage>
</organism>
<dbReference type="Proteomes" id="UP000311382">
    <property type="component" value="Unassembled WGS sequence"/>
</dbReference>
<dbReference type="GO" id="GO:0016071">
    <property type="term" value="P:mRNA metabolic process"/>
    <property type="evidence" value="ECO:0007669"/>
    <property type="project" value="UniProtKB-ARBA"/>
</dbReference>
<keyword evidence="3" id="KW-1185">Reference proteome</keyword>
<dbReference type="AlphaFoldDB" id="A0A5C5FST4"/>
<dbReference type="InterPro" id="IPR028322">
    <property type="entry name" value="PNRC-like_rgn"/>
</dbReference>
<dbReference type="Pfam" id="PF15365">
    <property type="entry name" value="PNRC"/>
    <property type="match status" value="1"/>
</dbReference>
<feature type="compositionally biased region" description="Low complexity" evidence="1">
    <location>
        <begin position="379"/>
        <end position="395"/>
    </location>
</feature>
<gene>
    <name evidence="2" type="ORF">DMC30DRAFT_400553</name>
</gene>
<name>A0A5C5FST4_9BASI</name>
<feature type="compositionally biased region" description="Basic and acidic residues" evidence="1">
    <location>
        <begin position="79"/>
        <end position="88"/>
    </location>
</feature>
<feature type="compositionally biased region" description="Low complexity" evidence="1">
    <location>
        <begin position="319"/>
        <end position="331"/>
    </location>
</feature>
<proteinExistence type="predicted"/>
<feature type="compositionally biased region" description="Low complexity" evidence="1">
    <location>
        <begin position="105"/>
        <end position="141"/>
    </location>
</feature>